<dbReference type="GO" id="GO:0016973">
    <property type="term" value="P:poly(A)+ mRNA export from nucleus"/>
    <property type="evidence" value="ECO:0007669"/>
    <property type="project" value="TreeGrafter"/>
</dbReference>
<evidence type="ECO:0000256" key="14">
    <source>
        <dbReference type="SAM" id="Phobius"/>
    </source>
</evidence>
<keyword evidence="11" id="KW-0539">Nucleus</keyword>
<evidence type="ECO:0000256" key="13">
    <source>
        <dbReference type="SAM" id="MobiDB-lite"/>
    </source>
</evidence>
<dbReference type="Pfam" id="PF08542">
    <property type="entry name" value="Rep_fac_C"/>
    <property type="match status" value="1"/>
</dbReference>
<dbReference type="PANTHER" id="PTHR13405">
    <property type="entry name" value="NUCLEAR PORE COMPLEX PROTEIN NUP133"/>
    <property type="match status" value="1"/>
</dbReference>
<feature type="compositionally biased region" description="Low complexity" evidence="13">
    <location>
        <begin position="985"/>
        <end position="994"/>
    </location>
</feature>
<dbReference type="FunFam" id="3.40.50.300:FF:000237">
    <property type="entry name" value="replication factor C subunit 4"/>
    <property type="match status" value="1"/>
</dbReference>
<dbReference type="Gene3D" id="3.40.50.300">
    <property type="entry name" value="P-loop containing nucleotide triphosphate hydrolases"/>
    <property type="match status" value="1"/>
</dbReference>
<dbReference type="GO" id="GO:0016887">
    <property type="term" value="F:ATP hydrolysis activity"/>
    <property type="evidence" value="ECO:0007669"/>
    <property type="project" value="InterPro"/>
</dbReference>
<dbReference type="InterPro" id="IPR027417">
    <property type="entry name" value="P-loop_NTPase"/>
</dbReference>
<feature type="compositionally biased region" description="Polar residues" evidence="13">
    <location>
        <begin position="1026"/>
        <end position="1035"/>
    </location>
</feature>
<evidence type="ECO:0000256" key="5">
    <source>
        <dbReference type="ARBA" id="ARBA00022705"/>
    </source>
</evidence>
<sequence>MFLKGNANKAAQKDTVESALQPWVEKYRPQTIDDISAQEHAVAVLRKTLTSTNLPHMLFYGPPGTGKTSTILALSRQLFGPEHFRNRVLELNASDERGISIVREKIKNFARQTPRAADANSQYPCPPYKIIILDEADSMTQDAQAALRRIMENYAKITRFCLVCNYVTRIIEPLASRCSKFRFHPLDVSSTRSRLEHIVKAERVDISLEAVSALISTSEGDLRRSITYLQSAARLSAAQSPPTPIHASDIQEIAGVVPDDIINRFGRAIGIEMGDESMDVDVAKDFDGIRAEVRRIIQEGYSVAQLLSQLHDVIILHDTITSKQKAACALVFAAVDKALCDGADEELQLLEIGIASAVLLPKTPEQWQEHTVAELRTEAKRRGLTMGGNKTTLIERLVAHSQTNERPLAPGIAGNPPPPVAAIRQRWISSGSYLQAESPTDKFKPRRSRTLDVKLPEAPEEIEEGPVIPFLAQNFDSPASKSASPFQEFPRNAPRVVTVASASTHIDGGPSHAIHEATDAYALESTSGDRGSSNIQGMLKELGIPLNVNFKGSTGNVINEILQPLKSSISIPAIKEDTSSVKHAMRELNGEESRGLWVLGGIVFGGLVLGFLLATFKRQKPMDCEVWIATHLAVPFATTMASGASKVTDPKEPVRSKKSVRFNCTPETSTSRRILELPTWRRPPEPESQQTERVFPIKAQKGRAIVRFAISKMLFVRLPTARRAPLEEHCAQLLSHEQLAEWWSNISPSNRALVTHPSVGSTWGNASNFCEVFAEIAERSGIQDVLNTLVPLVVPIISSWEQSGKIANVDDTNSAAEIASREKKAGNALGDARNRCYQEYQKRKANYETYEDPELKSTGKPSRFYYSCVPRGSNIQEFSFDFVIGWNANGERICVTLGTGAAPKSSVARELAAEVALRKWHIVEQTLEGRTKRVNINVGPKPIRKRVKTRAGKAQLETRRTHLELFQLVVWLDIILMFGSPAPSAARSRRIAPPNVRQAQQTRRTSAAVRAGTSRLTTPALRASHAPSSVSEDQDMVSETSFGTMAASETAAILTYVKTPELTVTLSGHFPEEVRRILGSSGSKFLSTTIASIADILPEADRNASIGQVDVLTGYSFLVTRETCFVWNPTKRTHGSPTCYIFPTPREPENAPHTLLPNVSLIPYGASREPGLAIVSSNGGIRIWESINAGLAGADHFYATSAPLSVGEYVSSIYRCEAAFYILATTSGRLLRMVLSSPGGKSQAVIAPFSQHHGLLSFSRFFGRGSGEMNGGSIVAVSETASETRQARSKNIWGLTEKTLQKWTIGDGWEQMPIEYDVRALVQQNITPEDQDVSEYPELDIELHDLKMQGNDNALILFSYLPSNELESTDSAPYRTYAIGSFIPAGEDLSLQRIDKVPYEGARDPRPASNPKLALIDSGNVAFVQFVDAVTLQSLNTGSTFKTHLLFKDRRWNRTLGYGVVDRNGSGANAVELMLMTVTSGQLSIHLDLSRIKRVDDMQVFSVDPSNRANISDSGLKLSNRELLWNKPYVLELSKMSNPFVFRLDPELKEADLGSAAVGLSRDILNSAINESRHAMDLSQHIGQRLNQLQALMRFLNEDHATSHMSDHSRQSLAFDAEKLCAASALWQHENETSGQHRKSLLAEAIERYIAGINEPVEDGPVRTFFKRHLEELGVVIVNADDVVDDAYRNGAPNLVDILRMANQTTLMIFNTVEVFRQRNLGFYGLEEVQPSLAPWASEPDVLESMQDLFAHTGRMLGDRTRDLGNTLKTVPAERDIQNELKTQLQSLAKYLFAGYNERLGYLQRRNTSAEDRKEATALEQQFANYRPSMLRNLATFDQGEDAFRLAEQYRDFRSLAELCNDSRLANDLRTQNYLERYQQDFASELYQWYVEHGKLQTLLLQDPIYHPLLHGFLKSTDYPRISWLHDVAIGDFHSSTTTLSEEVGKESKVEALQLLLSLSKLSTVAECNLEKFNSEHVQEDLQDFDDQLDLVELQQEMRGEFEEIVVESGVRGRPSIDVQADILARQLVPETVEEANVALFKRLAKQLLQRNVLSSYDLIDILTLRVSKPGFASLKDAASVLERTPDLTDALRTLWRRAWIEDDWVQIRDRSSQTDEQIWRNIQQTAVWQLMEHLVANQVEQLLIPPSQAAIIPTSAALSNRFPDLPSHAIDALLADLELEEIKLRRLLDSGEIEEWYAEAVRRVTKVT</sequence>
<evidence type="ECO:0000256" key="8">
    <source>
        <dbReference type="ARBA" id="ARBA00022840"/>
    </source>
</evidence>
<dbReference type="FunFam" id="1.20.272.10:FF:000011">
    <property type="entry name" value="Replication factor C subunit 2"/>
    <property type="match status" value="1"/>
</dbReference>
<dbReference type="OrthoDB" id="103454at2759"/>
<comment type="similarity">
    <text evidence="2">Belongs to the activator 1 small subunits family.</text>
</comment>
<dbReference type="GO" id="GO:0000972">
    <property type="term" value="P:transcription-dependent tethering of RNA polymerase II gene DNA at nuclear periphery"/>
    <property type="evidence" value="ECO:0007669"/>
    <property type="project" value="TreeGrafter"/>
</dbReference>
<evidence type="ECO:0000256" key="9">
    <source>
        <dbReference type="ARBA" id="ARBA00022927"/>
    </source>
</evidence>
<dbReference type="Pfam" id="PF21960">
    <property type="entry name" value="RCF1-5-like_lid"/>
    <property type="match status" value="1"/>
</dbReference>
<dbReference type="GO" id="GO:0017056">
    <property type="term" value="F:structural constituent of nuclear pore"/>
    <property type="evidence" value="ECO:0007669"/>
    <property type="project" value="InterPro"/>
</dbReference>
<dbReference type="SUPFAM" id="SSF48019">
    <property type="entry name" value="post-AAA+ oligomerization domain-like"/>
    <property type="match status" value="1"/>
</dbReference>
<evidence type="ECO:0000256" key="6">
    <source>
        <dbReference type="ARBA" id="ARBA00022741"/>
    </source>
</evidence>
<dbReference type="InterPro" id="IPR014908">
    <property type="entry name" value="Nucleoporin_Nup133/Nup155_N"/>
</dbReference>
<dbReference type="EMBL" id="SSOP01000001">
    <property type="protein sequence ID" value="KAB5596452.1"/>
    <property type="molecule type" value="Genomic_DNA"/>
</dbReference>
<dbReference type="PROSITE" id="PS50800">
    <property type="entry name" value="SAP"/>
    <property type="match status" value="1"/>
</dbReference>
<dbReference type="CDD" id="cd00009">
    <property type="entry name" value="AAA"/>
    <property type="match status" value="1"/>
</dbReference>
<dbReference type="InterPro" id="IPR003593">
    <property type="entry name" value="AAA+_ATPase"/>
</dbReference>
<keyword evidence="7" id="KW-0509">mRNA transport</keyword>
<keyword evidence="4" id="KW-0813">Transport</keyword>
<feature type="domain" description="SAP" evidence="15">
    <location>
        <begin position="367"/>
        <end position="401"/>
    </location>
</feature>
<dbReference type="SUPFAM" id="SSF68906">
    <property type="entry name" value="SAP domain"/>
    <property type="match status" value="1"/>
</dbReference>
<dbReference type="InterPro" id="IPR036361">
    <property type="entry name" value="SAP_dom_sf"/>
</dbReference>
<keyword evidence="6" id="KW-0547">Nucleotide-binding</keyword>
<evidence type="ECO:0000256" key="10">
    <source>
        <dbReference type="ARBA" id="ARBA00023010"/>
    </source>
</evidence>
<dbReference type="SUPFAM" id="SSF117289">
    <property type="entry name" value="Nucleoporin domain"/>
    <property type="match status" value="1"/>
</dbReference>
<comment type="similarity">
    <text evidence="3">Belongs to the nucleoporin Nup133 family.</text>
</comment>
<dbReference type="Pfam" id="PF00004">
    <property type="entry name" value="AAA"/>
    <property type="match status" value="1"/>
</dbReference>
<comment type="subcellular location">
    <subcellularLocation>
        <location evidence="1">Nucleus envelope</location>
    </subcellularLocation>
</comment>
<dbReference type="GO" id="GO:0031080">
    <property type="term" value="C:nuclear pore outer ring"/>
    <property type="evidence" value="ECO:0007669"/>
    <property type="project" value="TreeGrafter"/>
</dbReference>
<feature type="region of interest" description="Disordered" evidence="13">
    <location>
        <begin position="985"/>
        <end position="1035"/>
    </location>
</feature>
<keyword evidence="14" id="KW-0472">Membrane</keyword>
<evidence type="ECO:0000256" key="12">
    <source>
        <dbReference type="ARBA" id="ARBA00040745"/>
    </source>
</evidence>
<dbReference type="Gene3D" id="1.20.272.10">
    <property type="match status" value="1"/>
</dbReference>
<dbReference type="CDD" id="cd18140">
    <property type="entry name" value="HLD_clamp_RFC"/>
    <property type="match status" value="1"/>
</dbReference>
<evidence type="ECO:0000256" key="11">
    <source>
        <dbReference type="ARBA" id="ARBA00023242"/>
    </source>
</evidence>
<organism evidence="16 17">
    <name type="scientific">Ceratobasidium theobromae</name>
    <dbReference type="NCBI Taxonomy" id="1582974"/>
    <lineage>
        <taxon>Eukaryota</taxon>
        <taxon>Fungi</taxon>
        <taxon>Dikarya</taxon>
        <taxon>Basidiomycota</taxon>
        <taxon>Agaricomycotina</taxon>
        <taxon>Agaricomycetes</taxon>
        <taxon>Cantharellales</taxon>
        <taxon>Ceratobasidiaceae</taxon>
        <taxon>Ceratobasidium</taxon>
    </lineage>
</organism>
<dbReference type="InterPro" id="IPR015943">
    <property type="entry name" value="WD40/YVTN_repeat-like_dom_sf"/>
</dbReference>
<comment type="caution">
    <text evidence="16">The sequence shown here is derived from an EMBL/GenBank/DDBJ whole genome shotgun (WGS) entry which is preliminary data.</text>
</comment>
<dbReference type="GO" id="GO:0005524">
    <property type="term" value="F:ATP binding"/>
    <property type="evidence" value="ECO:0007669"/>
    <property type="project" value="UniProtKB-KW"/>
</dbReference>
<keyword evidence="14" id="KW-0812">Transmembrane</keyword>
<protein>
    <recommendedName>
        <fullName evidence="12">Replication factor C subunit 2</fullName>
    </recommendedName>
</protein>
<dbReference type="Proteomes" id="UP000383932">
    <property type="component" value="Unassembled WGS sequence"/>
</dbReference>
<dbReference type="Gene3D" id="1.10.8.60">
    <property type="match status" value="1"/>
</dbReference>
<dbReference type="InterPro" id="IPR013748">
    <property type="entry name" value="Rep_factorC_C"/>
</dbReference>
<dbReference type="GO" id="GO:0006606">
    <property type="term" value="P:protein import into nucleus"/>
    <property type="evidence" value="ECO:0007669"/>
    <property type="project" value="TreeGrafter"/>
</dbReference>
<evidence type="ECO:0000256" key="2">
    <source>
        <dbReference type="ARBA" id="ARBA00005378"/>
    </source>
</evidence>
<name>A0A5N5QXI4_9AGAM</name>
<keyword evidence="8" id="KW-0067">ATP-binding</keyword>
<dbReference type="InterPro" id="IPR003034">
    <property type="entry name" value="SAP_dom"/>
</dbReference>
<evidence type="ECO:0000259" key="15">
    <source>
        <dbReference type="PROSITE" id="PS50800"/>
    </source>
</evidence>
<dbReference type="PANTHER" id="PTHR13405:SF11">
    <property type="entry name" value="NUCLEAR PORE COMPLEX PROTEIN NUP133"/>
    <property type="match status" value="1"/>
</dbReference>
<keyword evidence="10" id="KW-0811">Translocation</keyword>
<evidence type="ECO:0000256" key="7">
    <source>
        <dbReference type="ARBA" id="ARBA00022816"/>
    </source>
</evidence>
<evidence type="ECO:0000313" key="17">
    <source>
        <dbReference type="Proteomes" id="UP000383932"/>
    </source>
</evidence>
<dbReference type="InterPro" id="IPR003959">
    <property type="entry name" value="ATPase_AAA_core"/>
</dbReference>
<keyword evidence="9" id="KW-0653">Protein transport</keyword>
<dbReference type="Pfam" id="PF03177">
    <property type="entry name" value="Nucleoporin_C"/>
    <property type="match status" value="1"/>
</dbReference>
<dbReference type="InterPro" id="IPR008921">
    <property type="entry name" value="DNA_pol3_clamp-load_cplx_C"/>
</dbReference>
<dbReference type="Gene3D" id="1.10.720.30">
    <property type="entry name" value="SAP domain"/>
    <property type="match status" value="1"/>
</dbReference>
<dbReference type="InterPro" id="IPR037624">
    <property type="entry name" value="Nup133-like"/>
</dbReference>
<dbReference type="Pfam" id="PF02037">
    <property type="entry name" value="SAP"/>
    <property type="match status" value="1"/>
</dbReference>
<keyword evidence="5" id="KW-0235">DNA replication</keyword>
<dbReference type="Pfam" id="PF08801">
    <property type="entry name" value="Nucleoporin_N"/>
    <property type="match status" value="1"/>
</dbReference>
<dbReference type="SUPFAM" id="SSF52540">
    <property type="entry name" value="P-loop containing nucleoside triphosphate hydrolases"/>
    <property type="match status" value="1"/>
</dbReference>
<feature type="transmembrane region" description="Helical" evidence="14">
    <location>
        <begin position="595"/>
        <end position="614"/>
    </location>
</feature>
<gene>
    <name evidence="16" type="ORF">CTheo_89</name>
</gene>
<evidence type="ECO:0000256" key="3">
    <source>
        <dbReference type="ARBA" id="ARBA00005569"/>
    </source>
</evidence>
<dbReference type="SMART" id="SM00382">
    <property type="entry name" value="AAA"/>
    <property type="match status" value="1"/>
</dbReference>
<reference evidence="16 17" key="1">
    <citation type="journal article" date="2019" name="Fungal Biol. Biotechnol.">
        <title>Draft genome sequence of fastidious pathogen Ceratobasidium theobromae, which causes vascular-streak dieback in Theobroma cacao.</title>
        <authorList>
            <person name="Ali S.S."/>
            <person name="Asman A."/>
            <person name="Shao J."/>
            <person name="Firmansyah A.P."/>
            <person name="Susilo A.W."/>
            <person name="Rosmana A."/>
            <person name="McMahon P."/>
            <person name="Junaid M."/>
            <person name="Guest D."/>
            <person name="Kheng T.Y."/>
            <person name="Meinhardt L.W."/>
            <person name="Bailey B.A."/>
        </authorList>
    </citation>
    <scope>NUCLEOTIDE SEQUENCE [LARGE SCALE GENOMIC DNA]</scope>
    <source>
        <strain evidence="16 17">CT2</strain>
    </source>
</reference>
<dbReference type="InterPro" id="IPR047854">
    <property type="entry name" value="RFC_lid"/>
</dbReference>
<dbReference type="GO" id="GO:0006271">
    <property type="term" value="P:DNA strand elongation involved in DNA replication"/>
    <property type="evidence" value="ECO:0007669"/>
    <property type="project" value="UniProtKB-ARBA"/>
</dbReference>
<dbReference type="GO" id="GO:0003677">
    <property type="term" value="F:DNA binding"/>
    <property type="evidence" value="ECO:0007669"/>
    <property type="project" value="InterPro"/>
</dbReference>
<evidence type="ECO:0000313" key="16">
    <source>
        <dbReference type="EMBL" id="KAB5596452.1"/>
    </source>
</evidence>
<dbReference type="Gene3D" id="1.20.58.1380">
    <property type="match status" value="1"/>
</dbReference>
<feature type="transmembrane region" description="Helical" evidence="14">
    <location>
        <begin position="626"/>
        <end position="645"/>
    </location>
</feature>
<evidence type="ECO:0000256" key="4">
    <source>
        <dbReference type="ARBA" id="ARBA00022448"/>
    </source>
</evidence>
<evidence type="ECO:0000256" key="1">
    <source>
        <dbReference type="ARBA" id="ARBA00004259"/>
    </source>
</evidence>
<keyword evidence="14" id="KW-1133">Transmembrane helix</keyword>
<proteinExistence type="inferred from homology"/>
<keyword evidence="17" id="KW-1185">Reference proteome</keyword>
<dbReference type="InterPro" id="IPR007187">
    <property type="entry name" value="Nucleoporin_Nup133/Nup155_C"/>
</dbReference>
<accession>A0A5N5QXI4</accession>
<dbReference type="Gene3D" id="2.130.10.10">
    <property type="entry name" value="YVTN repeat-like/Quinoprotein amine dehydrogenase"/>
    <property type="match status" value="1"/>
</dbReference>